<proteinExistence type="predicted"/>
<sequence>MSSGFIMFVPLDLFFVFTFIIIFLFITLDCLHFKNKV</sequence>
<organism evidence="2">
    <name type="scientific">Anguilla anguilla</name>
    <name type="common">European freshwater eel</name>
    <name type="synonym">Muraena anguilla</name>
    <dbReference type="NCBI Taxonomy" id="7936"/>
    <lineage>
        <taxon>Eukaryota</taxon>
        <taxon>Metazoa</taxon>
        <taxon>Chordata</taxon>
        <taxon>Craniata</taxon>
        <taxon>Vertebrata</taxon>
        <taxon>Euteleostomi</taxon>
        <taxon>Actinopterygii</taxon>
        <taxon>Neopterygii</taxon>
        <taxon>Teleostei</taxon>
        <taxon>Anguilliformes</taxon>
        <taxon>Anguillidae</taxon>
        <taxon>Anguilla</taxon>
    </lineage>
</organism>
<protein>
    <submittedName>
        <fullName evidence="2">Uncharacterized protein</fullName>
    </submittedName>
</protein>
<keyword evidence="1" id="KW-0472">Membrane</keyword>
<keyword evidence="1" id="KW-1133">Transmembrane helix</keyword>
<evidence type="ECO:0000256" key="1">
    <source>
        <dbReference type="SAM" id="Phobius"/>
    </source>
</evidence>
<keyword evidence="1" id="KW-0812">Transmembrane</keyword>
<evidence type="ECO:0000313" key="2">
    <source>
        <dbReference type="EMBL" id="JAH23017.1"/>
    </source>
</evidence>
<name>A0A0E9R2N1_ANGAN</name>
<reference evidence="2" key="1">
    <citation type="submission" date="2014-11" db="EMBL/GenBank/DDBJ databases">
        <authorList>
            <person name="Amaro Gonzalez C."/>
        </authorList>
    </citation>
    <scope>NUCLEOTIDE SEQUENCE</scope>
</reference>
<dbReference type="AlphaFoldDB" id="A0A0E9R2N1"/>
<accession>A0A0E9R2N1</accession>
<reference evidence="2" key="2">
    <citation type="journal article" date="2015" name="Fish Shellfish Immunol.">
        <title>Early steps in the European eel (Anguilla anguilla)-Vibrio vulnificus interaction in the gills: Role of the RtxA13 toxin.</title>
        <authorList>
            <person name="Callol A."/>
            <person name="Pajuelo D."/>
            <person name="Ebbesson L."/>
            <person name="Teles M."/>
            <person name="MacKenzie S."/>
            <person name="Amaro C."/>
        </authorList>
    </citation>
    <scope>NUCLEOTIDE SEQUENCE</scope>
</reference>
<feature type="transmembrane region" description="Helical" evidence="1">
    <location>
        <begin position="6"/>
        <end position="28"/>
    </location>
</feature>
<dbReference type="EMBL" id="GBXM01085560">
    <property type="protein sequence ID" value="JAH23017.1"/>
    <property type="molecule type" value="Transcribed_RNA"/>
</dbReference>